<dbReference type="InterPro" id="IPR051396">
    <property type="entry name" value="Bact_Antivir_Def_Nuclease"/>
</dbReference>
<evidence type="ECO:0000256" key="1">
    <source>
        <dbReference type="SAM" id="MobiDB-lite"/>
    </source>
</evidence>
<proteinExistence type="predicted"/>
<dbReference type="Proteomes" id="UP000019146">
    <property type="component" value="Chromosome 2"/>
</dbReference>
<feature type="domain" description="ATPase AAA-type core" evidence="2">
    <location>
        <begin position="291"/>
        <end position="354"/>
    </location>
</feature>
<dbReference type="GO" id="GO:0016887">
    <property type="term" value="F:ATP hydrolysis activity"/>
    <property type="evidence" value="ECO:0007669"/>
    <property type="project" value="InterPro"/>
</dbReference>
<feature type="compositionally biased region" description="Basic and acidic residues" evidence="1">
    <location>
        <begin position="165"/>
        <end position="179"/>
    </location>
</feature>
<dbReference type="KEGG" id="bcai:K788_0000632"/>
<dbReference type="CDD" id="cd00267">
    <property type="entry name" value="ABC_ATPase"/>
    <property type="match status" value="2"/>
</dbReference>
<dbReference type="InterPro" id="IPR003959">
    <property type="entry name" value="ATPase_AAA_core"/>
</dbReference>
<accession>A0A0N7JV56</accession>
<dbReference type="Pfam" id="PF13304">
    <property type="entry name" value="AAA_21"/>
    <property type="match status" value="1"/>
</dbReference>
<dbReference type="SUPFAM" id="SSF52540">
    <property type="entry name" value="P-loop containing nucleoside triphosphate hydrolases"/>
    <property type="match status" value="1"/>
</dbReference>
<protein>
    <submittedName>
        <fullName evidence="3">AAA domain</fullName>
    </submittedName>
</protein>
<dbReference type="InterPro" id="IPR027417">
    <property type="entry name" value="P-loop_NTPase"/>
</dbReference>
<dbReference type="PANTHER" id="PTHR43581">
    <property type="entry name" value="ATP/GTP PHOSPHATASE"/>
    <property type="match status" value="1"/>
</dbReference>
<dbReference type="GO" id="GO:0005524">
    <property type="term" value="F:ATP binding"/>
    <property type="evidence" value="ECO:0007669"/>
    <property type="project" value="InterPro"/>
</dbReference>
<reference evidence="3 4" key="1">
    <citation type="journal article" date="2014" name="Genome Announc.">
        <title>Draft Genome Sequence of the Haloacid-Degrading Burkholderia caribensis Strain MBA4.</title>
        <authorList>
            <person name="Pan Y."/>
            <person name="Kong K.F."/>
            <person name="Tsang J.S."/>
        </authorList>
    </citation>
    <scope>NUCLEOTIDE SEQUENCE [LARGE SCALE GENOMIC DNA]</scope>
    <source>
        <strain evidence="3 4">MBA4</strain>
    </source>
</reference>
<evidence type="ECO:0000313" key="3">
    <source>
        <dbReference type="EMBL" id="ALL68277.1"/>
    </source>
</evidence>
<organism evidence="3 4">
    <name type="scientific">Paraburkholderia caribensis MBA4</name>
    <dbReference type="NCBI Taxonomy" id="1323664"/>
    <lineage>
        <taxon>Bacteria</taxon>
        <taxon>Pseudomonadati</taxon>
        <taxon>Pseudomonadota</taxon>
        <taxon>Betaproteobacteria</taxon>
        <taxon>Burkholderiales</taxon>
        <taxon>Burkholderiaceae</taxon>
        <taxon>Paraburkholderia</taxon>
    </lineage>
</organism>
<evidence type="ECO:0000259" key="2">
    <source>
        <dbReference type="Pfam" id="PF13304"/>
    </source>
</evidence>
<sequence>MRLSRCKFEGLQGFEDLDLTDLSDVTAFTGPNGSGKSTILRVLRLAFNILNKNTLCDTLPKHESWDLFTTATLHFNRLDSDPLDHPLGEHLGKLDAFVVEIACTQSQFCIRSISCTDRYIRFDGPQSTISDLQAARSNIVTSEATEQELEKRLVALNQNQQRQQDVQERQRLHSTRENTKANTSALRAELEKRLDIPVEKGTGDTSDTVHLVRDHLDEFLKLLAFPKVAYVDAGRLQVDLIPELISMLLAQKSGRHNDNEKHWTTVRKMNRLLQAEVEVSQGAEQPEMHINGAPYHQASSGTQITLSFFGLTNLSELNSIVLWDEPENGLHPTRRARLLELMFKDGRQFVVATHASEFAPVFAKSGKVFRCTAQYEPTSTVVQLRTEHVADRRDAFLTLDALGVHPARTLFTANVVIWVEGPTELLFYRHWLNPLLEAHQLVEGFHYTFMQYGGALISYLSIADDAHVESTFDLLSMCRHPVILVDSDFREDPGPSPSNALKRGALRLYQEVNGLNVGRPGSAMFDWTSGREVENYLPVNAIWHAIGILWKHFNTYAETLRSEHLSIGQYQSYEADLEAHFVKLGVVDENKSDATKPLAKGRSVWGAGNKVEMMATALTASDLRIDQLQWNCNERLRRVVDFIVSISQR</sequence>
<name>A0A0N7JV56_9BURK</name>
<feature type="region of interest" description="Disordered" evidence="1">
    <location>
        <begin position="159"/>
        <end position="185"/>
    </location>
</feature>
<dbReference type="PANTHER" id="PTHR43581:SF2">
    <property type="entry name" value="EXCINUCLEASE ATPASE SUBUNIT"/>
    <property type="match status" value="1"/>
</dbReference>
<dbReference type="Gene3D" id="3.40.50.300">
    <property type="entry name" value="P-loop containing nucleotide triphosphate hydrolases"/>
    <property type="match status" value="1"/>
</dbReference>
<evidence type="ECO:0000313" key="4">
    <source>
        <dbReference type="Proteomes" id="UP000019146"/>
    </source>
</evidence>
<dbReference type="AlphaFoldDB" id="A0A0N7JV56"/>
<dbReference type="EMBL" id="CP012747">
    <property type="protein sequence ID" value="ALL68277.1"/>
    <property type="molecule type" value="Genomic_DNA"/>
</dbReference>
<gene>
    <name evidence="3" type="ORF">K788_0000632</name>
</gene>